<dbReference type="OrthoDB" id="9790760at2"/>
<dbReference type="PANTHER" id="PTHR37820">
    <property type="entry name" value="CELL DIVISION PROTEIN DIVIB"/>
    <property type="match status" value="1"/>
</dbReference>
<comment type="subcellular location">
    <subcellularLocation>
        <location evidence="8">Cell membrane</location>
        <topology evidence="8">Single-pass type II membrane protein</topology>
    </subcellularLocation>
    <subcellularLocation>
        <location evidence="1">Membrane</location>
    </subcellularLocation>
    <text evidence="8">Localizes to the division septum.</text>
</comment>
<dbReference type="AlphaFoldDB" id="A0A098Y0N1"/>
<keyword evidence="5 8" id="KW-1133">Transmembrane helix</keyword>
<comment type="function">
    <text evidence="8">Essential cell division protein.</text>
</comment>
<keyword evidence="3 8" id="KW-0132">Cell division</keyword>
<dbReference type="Pfam" id="PF03799">
    <property type="entry name" value="FtsQ_DivIB_C"/>
    <property type="match status" value="1"/>
</dbReference>
<evidence type="ECO:0000256" key="9">
    <source>
        <dbReference type="SAM" id="MobiDB-lite"/>
    </source>
</evidence>
<organism evidence="11 12">
    <name type="scientific">Modestobacter caceresii</name>
    <dbReference type="NCBI Taxonomy" id="1522368"/>
    <lineage>
        <taxon>Bacteria</taxon>
        <taxon>Bacillati</taxon>
        <taxon>Actinomycetota</taxon>
        <taxon>Actinomycetes</taxon>
        <taxon>Geodermatophilales</taxon>
        <taxon>Geodermatophilaceae</taxon>
        <taxon>Modestobacter</taxon>
    </lineage>
</organism>
<dbReference type="STRING" id="1522368.IN07_22855"/>
<dbReference type="GO" id="GO:0032153">
    <property type="term" value="C:cell division site"/>
    <property type="evidence" value="ECO:0007669"/>
    <property type="project" value="UniProtKB-UniRule"/>
</dbReference>
<dbReference type="InterPro" id="IPR005548">
    <property type="entry name" value="Cell_div_FtsQ/DivIB_C"/>
</dbReference>
<gene>
    <name evidence="8" type="primary">ftsQ</name>
    <name evidence="11" type="ORF">IN07_22855</name>
</gene>
<sequence length="271" mass="28042">MSRTGSTTRDRSRRPRRGATPAGAAAPVTSLRARRGRSRRTGTPRRRLVVLAVGLALVVALAAWVLLASPLLAVRTVRVDGAVALSDAQVVSVAGIEEGTPLVRVDTEAAAARVAQLPQVDSVEVTRGWPGTVVVTLAERVPVAVVQQGGTRGLVDARGVVFDTITGDAPPGVVPLDVREPGPDDAATTAALGALVALPDAVRSQVTGVSARTADDVTLTLTDGRSVRWGSAERTDRKAEVLGALLDQIDEGTLDPADTLDVSTPDAVVLR</sequence>
<comment type="caution">
    <text evidence="11">The sequence shown here is derived from an EMBL/GenBank/DDBJ whole genome shotgun (WGS) entry which is preliminary data.</text>
</comment>
<proteinExistence type="inferred from homology"/>
<evidence type="ECO:0000256" key="7">
    <source>
        <dbReference type="ARBA" id="ARBA00023306"/>
    </source>
</evidence>
<keyword evidence="4 8" id="KW-0812">Transmembrane</keyword>
<keyword evidence="2 8" id="KW-1003">Cell membrane</keyword>
<feature type="transmembrane region" description="Helical" evidence="8">
    <location>
        <begin position="48"/>
        <end position="67"/>
    </location>
</feature>
<feature type="compositionally biased region" description="Low complexity" evidence="9">
    <location>
        <begin position="18"/>
        <end position="31"/>
    </location>
</feature>
<dbReference type="GO" id="GO:0005886">
    <property type="term" value="C:plasma membrane"/>
    <property type="evidence" value="ECO:0007669"/>
    <property type="project" value="UniProtKB-SubCell"/>
</dbReference>
<dbReference type="RefSeq" id="WP_052091632.1">
    <property type="nucleotide sequence ID" value="NZ_JPMX01000119.1"/>
</dbReference>
<evidence type="ECO:0000256" key="8">
    <source>
        <dbReference type="HAMAP-Rule" id="MF_00911"/>
    </source>
</evidence>
<dbReference type="InterPro" id="IPR050487">
    <property type="entry name" value="FtsQ_DivIB"/>
</dbReference>
<dbReference type="GO" id="GO:0043093">
    <property type="term" value="P:FtsZ-dependent cytokinesis"/>
    <property type="evidence" value="ECO:0007669"/>
    <property type="project" value="UniProtKB-UniRule"/>
</dbReference>
<feature type="domain" description="POTRA" evidence="10">
    <location>
        <begin position="72"/>
        <end position="140"/>
    </location>
</feature>
<dbReference type="Pfam" id="PF08478">
    <property type="entry name" value="POTRA_1"/>
    <property type="match status" value="1"/>
</dbReference>
<comment type="similarity">
    <text evidence="8">Belongs to the FtsQ/DivIB family. FtsQ subfamily.</text>
</comment>
<evidence type="ECO:0000256" key="6">
    <source>
        <dbReference type="ARBA" id="ARBA00023136"/>
    </source>
</evidence>
<name>A0A098Y0N1_9ACTN</name>
<dbReference type="GO" id="GO:0090529">
    <property type="term" value="P:cell septum assembly"/>
    <property type="evidence" value="ECO:0007669"/>
    <property type="project" value="InterPro"/>
</dbReference>
<evidence type="ECO:0000313" key="12">
    <source>
        <dbReference type="Proteomes" id="UP000029713"/>
    </source>
</evidence>
<dbReference type="Gene3D" id="3.10.20.310">
    <property type="entry name" value="membrane protein fhac"/>
    <property type="match status" value="1"/>
</dbReference>
<dbReference type="PROSITE" id="PS51779">
    <property type="entry name" value="POTRA"/>
    <property type="match status" value="1"/>
</dbReference>
<keyword evidence="12" id="KW-1185">Reference proteome</keyword>
<keyword evidence="6 8" id="KW-0472">Membrane</keyword>
<evidence type="ECO:0000256" key="3">
    <source>
        <dbReference type="ARBA" id="ARBA00022618"/>
    </source>
</evidence>
<keyword evidence="7 8" id="KW-0131">Cell cycle</keyword>
<dbReference type="EMBL" id="JPMX01000119">
    <property type="protein sequence ID" value="KGH44503.1"/>
    <property type="molecule type" value="Genomic_DNA"/>
</dbReference>
<dbReference type="InterPro" id="IPR013685">
    <property type="entry name" value="POTRA_FtsQ_type"/>
</dbReference>
<dbReference type="InterPro" id="IPR034746">
    <property type="entry name" value="POTRA"/>
</dbReference>
<reference evidence="11 12" key="1">
    <citation type="submission" date="2014-07" db="EMBL/GenBank/DDBJ databases">
        <title>Biosystematic studies on Modestobacter strains isolated from extreme hyper-arid desert soil and from historic building.</title>
        <authorList>
            <person name="Bukarasam K."/>
            <person name="Bull A."/>
            <person name="Girard G."/>
            <person name="van Wezel G."/>
            <person name="Goodfellow M."/>
        </authorList>
    </citation>
    <scope>NUCLEOTIDE SEQUENCE [LARGE SCALE GENOMIC DNA]</scope>
    <source>
        <strain evidence="11 12">KNN45-2b</strain>
    </source>
</reference>
<dbReference type="InterPro" id="IPR026579">
    <property type="entry name" value="FtsQ"/>
</dbReference>
<feature type="region of interest" description="Disordered" evidence="9">
    <location>
        <begin position="1"/>
        <end position="40"/>
    </location>
</feature>
<accession>A0A098Y0N1</accession>
<evidence type="ECO:0000259" key="10">
    <source>
        <dbReference type="PROSITE" id="PS51779"/>
    </source>
</evidence>
<evidence type="ECO:0000256" key="4">
    <source>
        <dbReference type="ARBA" id="ARBA00022692"/>
    </source>
</evidence>
<evidence type="ECO:0000256" key="5">
    <source>
        <dbReference type="ARBA" id="ARBA00022989"/>
    </source>
</evidence>
<dbReference type="HAMAP" id="MF_00911">
    <property type="entry name" value="FtsQ_subfam"/>
    <property type="match status" value="1"/>
</dbReference>
<protein>
    <recommendedName>
        <fullName evidence="8">Cell division protein FtsQ</fullName>
    </recommendedName>
</protein>
<evidence type="ECO:0000256" key="1">
    <source>
        <dbReference type="ARBA" id="ARBA00004370"/>
    </source>
</evidence>
<dbReference type="PANTHER" id="PTHR37820:SF1">
    <property type="entry name" value="CELL DIVISION PROTEIN FTSQ"/>
    <property type="match status" value="1"/>
</dbReference>
<evidence type="ECO:0000313" key="11">
    <source>
        <dbReference type="EMBL" id="KGH44503.1"/>
    </source>
</evidence>
<dbReference type="Proteomes" id="UP000029713">
    <property type="component" value="Unassembled WGS sequence"/>
</dbReference>
<evidence type="ECO:0000256" key="2">
    <source>
        <dbReference type="ARBA" id="ARBA00022475"/>
    </source>
</evidence>